<gene>
    <name evidence="2" type="ORF">EIK79_03095</name>
</gene>
<dbReference type="Gene3D" id="3.40.50.10900">
    <property type="entry name" value="PAC-like subunit"/>
    <property type="match status" value="1"/>
</dbReference>
<evidence type="ECO:0000313" key="3">
    <source>
        <dbReference type="Proteomes" id="UP000282322"/>
    </source>
</evidence>
<organism evidence="2 3">
    <name type="scientific">Halocatena pleomorpha</name>
    <dbReference type="NCBI Taxonomy" id="1785090"/>
    <lineage>
        <taxon>Archaea</taxon>
        <taxon>Methanobacteriati</taxon>
        <taxon>Methanobacteriota</taxon>
        <taxon>Stenosarchaea group</taxon>
        <taxon>Halobacteria</taxon>
        <taxon>Halobacteriales</taxon>
        <taxon>Natronomonadaceae</taxon>
        <taxon>Halocatena</taxon>
    </lineage>
</organism>
<evidence type="ECO:0000313" key="2">
    <source>
        <dbReference type="EMBL" id="RRJ33785.1"/>
    </source>
</evidence>
<dbReference type="EMBL" id="RRCH01000003">
    <property type="protein sequence ID" value="RRJ33785.1"/>
    <property type="molecule type" value="Genomic_DNA"/>
</dbReference>
<dbReference type="RefSeq" id="WP_124953652.1">
    <property type="nucleotide sequence ID" value="NZ_RRCH01000003.1"/>
</dbReference>
<dbReference type="InterPro" id="IPR038389">
    <property type="entry name" value="PSMG2_sf"/>
</dbReference>
<feature type="region of interest" description="Disordered" evidence="1">
    <location>
        <begin position="230"/>
        <end position="250"/>
    </location>
</feature>
<dbReference type="InterPro" id="IPR019151">
    <property type="entry name" value="Proteasome_assmbl_chaperone_2"/>
</dbReference>
<keyword evidence="3" id="KW-1185">Reference proteome</keyword>
<dbReference type="PANTHER" id="PTHR35610:SF8">
    <property type="entry name" value="3-ISOPROPYLMALATE DEHYDRATASE"/>
    <property type="match status" value="1"/>
</dbReference>
<dbReference type="SUPFAM" id="SSF159659">
    <property type="entry name" value="Cgl1923-like"/>
    <property type="match status" value="1"/>
</dbReference>
<dbReference type="GO" id="GO:0000502">
    <property type="term" value="C:proteasome complex"/>
    <property type="evidence" value="ECO:0007669"/>
    <property type="project" value="UniProtKB-KW"/>
</dbReference>
<evidence type="ECO:0000256" key="1">
    <source>
        <dbReference type="SAM" id="MobiDB-lite"/>
    </source>
</evidence>
<dbReference type="PANTHER" id="PTHR35610">
    <property type="entry name" value="3-ISOPROPYLMALATE DEHYDRATASE-RELATED"/>
    <property type="match status" value="1"/>
</dbReference>
<sequence length="250" mass="26871">MAHITIKSPDITLDEPTLIDGLPGKGLIGKLITDYLVSTLEMEYYAGVYCESIPPVAAYRSTDPRVRPPLQIYADETRNLLVLVSDIPIPASNAPDFAGCITDWLNEEGVTPIYISGFSETIEQNETDHPERLYGLTTGRGEAHLEKAEIASPHHAGIVTGPTGTLLNQASDDGLDSVGLLVKSTDTLPDYEAARIVIDQGIEPITGIEIDTEPFVEQSIDISPVAESALQQLGESSDGSTRAQPTATFH</sequence>
<reference evidence="2 3" key="1">
    <citation type="submission" date="2018-11" db="EMBL/GenBank/DDBJ databases">
        <title>Taxonoimc description of Halomarina strain SPP-AMP-1.</title>
        <authorList>
            <person name="Pal Y."/>
            <person name="Srinivasana K."/>
            <person name="Verma A."/>
            <person name="Kumar P."/>
        </authorList>
    </citation>
    <scope>NUCLEOTIDE SEQUENCE [LARGE SCALE GENOMIC DNA]</scope>
    <source>
        <strain evidence="2 3">SPP-AMP-1</strain>
    </source>
</reference>
<dbReference type="Pfam" id="PF09754">
    <property type="entry name" value="PAC2"/>
    <property type="match status" value="1"/>
</dbReference>
<protein>
    <submittedName>
        <fullName evidence="2">Proteasome assembly chaperone family protein</fullName>
    </submittedName>
</protein>
<comment type="caution">
    <text evidence="2">The sequence shown here is derived from an EMBL/GenBank/DDBJ whole genome shotgun (WGS) entry which is preliminary data.</text>
</comment>
<dbReference type="AlphaFoldDB" id="A0A3P3RK73"/>
<accession>A0A3P3RK73</accession>
<dbReference type="OrthoDB" id="35908at2157"/>
<name>A0A3P3RK73_9EURY</name>
<dbReference type="Proteomes" id="UP000282322">
    <property type="component" value="Unassembled WGS sequence"/>
</dbReference>
<proteinExistence type="predicted"/>
<keyword evidence="2" id="KW-0647">Proteasome</keyword>